<evidence type="ECO:0000313" key="6">
    <source>
        <dbReference type="EMBL" id="WWR47227.1"/>
    </source>
</evidence>
<keyword evidence="3" id="KW-0862">Zinc</keyword>
<dbReference type="PANTHER" id="PTHR33337">
    <property type="entry name" value="GFA DOMAIN-CONTAINING PROTEIN"/>
    <property type="match status" value="1"/>
</dbReference>
<accession>A0ABZ2HIV5</accession>
<gene>
    <name evidence="6" type="ORF">RZ517_03305</name>
</gene>
<sequence>MSKIEGGCLCGAVRYSSDAEPVMQAVCHCKTCQKISGSTYSFNVAVPEDSLRVEGEVAAYEDHSGSSGGPMYRRFCPKCGSSLYGGGPLYGPLLFIKAGTLDDPSWVAPEVHIWTEEKLPWTEIPQGATCAERNPG</sequence>
<keyword evidence="4" id="KW-0456">Lyase</keyword>
<dbReference type="Proteomes" id="UP001364156">
    <property type="component" value="Chromosome"/>
</dbReference>
<evidence type="ECO:0000259" key="5">
    <source>
        <dbReference type="PROSITE" id="PS51891"/>
    </source>
</evidence>
<name>A0ABZ2HIV5_9RHOB</name>
<keyword evidence="7" id="KW-1185">Reference proteome</keyword>
<dbReference type="RefSeq" id="WP_338550058.1">
    <property type="nucleotide sequence ID" value="NZ_CP146069.1"/>
</dbReference>
<dbReference type="EMBL" id="CP146069">
    <property type="protein sequence ID" value="WWR47227.1"/>
    <property type="molecule type" value="Genomic_DNA"/>
</dbReference>
<dbReference type="Pfam" id="PF04828">
    <property type="entry name" value="GFA"/>
    <property type="match status" value="1"/>
</dbReference>
<keyword evidence="2" id="KW-0479">Metal-binding</keyword>
<dbReference type="InterPro" id="IPR006913">
    <property type="entry name" value="CENP-V/GFA"/>
</dbReference>
<comment type="similarity">
    <text evidence="1">Belongs to the Gfa family.</text>
</comment>
<dbReference type="PROSITE" id="PS51891">
    <property type="entry name" value="CENP_V_GFA"/>
    <property type="match status" value="1"/>
</dbReference>
<feature type="domain" description="CENP-V/GFA" evidence="5">
    <location>
        <begin position="4"/>
        <end position="107"/>
    </location>
</feature>
<dbReference type="SUPFAM" id="SSF51316">
    <property type="entry name" value="Mss4-like"/>
    <property type="match status" value="1"/>
</dbReference>
<proteinExistence type="inferred from homology"/>
<dbReference type="Gene3D" id="3.90.1590.10">
    <property type="entry name" value="glutathione-dependent formaldehyde- activating enzyme (gfa)"/>
    <property type="match status" value="1"/>
</dbReference>
<dbReference type="InterPro" id="IPR011057">
    <property type="entry name" value="Mss4-like_sf"/>
</dbReference>
<dbReference type="PANTHER" id="PTHR33337:SF40">
    <property type="entry name" value="CENP-V_GFA DOMAIN-CONTAINING PROTEIN-RELATED"/>
    <property type="match status" value="1"/>
</dbReference>
<reference evidence="6 7" key="1">
    <citation type="submission" date="2023-10" db="EMBL/GenBank/DDBJ databases">
        <title>Roseovarius strain S88 nov., isolated from a marine algae.</title>
        <authorList>
            <person name="Lee M.W."/>
            <person name="Lee J.K."/>
            <person name="Kim J.M."/>
            <person name="Choi D.G."/>
            <person name="Baek J.H."/>
            <person name="Bayburt H."/>
            <person name="Jung J.J."/>
            <person name="Han D.M."/>
            <person name="Jeon C.O."/>
        </authorList>
    </citation>
    <scope>NUCLEOTIDE SEQUENCE [LARGE SCALE GENOMIC DNA]</scope>
    <source>
        <strain evidence="6 7">S88</strain>
    </source>
</reference>
<evidence type="ECO:0000256" key="1">
    <source>
        <dbReference type="ARBA" id="ARBA00005495"/>
    </source>
</evidence>
<protein>
    <submittedName>
        <fullName evidence="6">GFA family protein</fullName>
    </submittedName>
</protein>
<evidence type="ECO:0000256" key="2">
    <source>
        <dbReference type="ARBA" id="ARBA00022723"/>
    </source>
</evidence>
<evidence type="ECO:0000256" key="4">
    <source>
        <dbReference type="ARBA" id="ARBA00023239"/>
    </source>
</evidence>
<organism evidence="6 7">
    <name type="scientific">Roseovarius phycicola</name>
    <dbReference type="NCBI Taxonomy" id="3080976"/>
    <lineage>
        <taxon>Bacteria</taxon>
        <taxon>Pseudomonadati</taxon>
        <taxon>Pseudomonadota</taxon>
        <taxon>Alphaproteobacteria</taxon>
        <taxon>Rhodobacterales</taxon>
        <taxon>Roseobacteraceae</taxon>
        <taxon>Roseovarius</taxon>
    </lineage>
</organism>
<evidence type="ECO:0000256" key="3">
    <source>
        <dbReference type="ARBA" id="ARBA00022833"/>
    </source>
</evidence>
<evidence type="ECO:0000313" key="7">
    <source>
        <dbReference type="Proteomes" id="UP001364156"/>
    </source>
</evidence>